<dbReference type="EMBL" id="JAGXEW010000018">
    <property type="protein sequence ID" value="KAK1161460.1"/>
    <property type="molecule type" value="Genomic_DNA"/>
</dbReference>
<dbReference type="InterPro" id="IPR014710">
    <property type="entry name" value="RmlC-like_jellyroll"/>
</dbReference>
<dbReference type="PANTHER" id="PTHR23011:SF28">
    <property type="entry name" value="CYCLIC NUCLEOTIDE-BINDING DOMAIN CONTAINING PROTEIN"/>
    <property type="match status" value="1"/>
</dbReference>
<feature type="compositionally biased region" description="Polar residues" evidence="1">
    <location>
        <begin position="497"/>
        <end position="509"/>
    </location>
</feature>
<feature type="region of interest" description="Disordered" evidence="1">
    <location>
        <begin position="453"/>
        <end position="519"/>
    </location>
</feature>
<dbReference type="AlphaFoldDB" id="A0AAD8FY20"/>
<dbReference type="Pfam" id="PF00027">
    <property type="entry name" value="cNMP_binding"/>
    <property type="match status" value="1"/>
</dbReference>
<dbReference type="InterPro" id="IPR018490">
    <property type="entry name" value="cNMP-bd_dom_sf"/>
</dbReference>
<dbReference type="CDD" id="cd00038">
    <property type="entry name" value="CAP_ED"/>
    <property type="match status" value="1"/>
</dbReference>
<feature type="domain" description="Cyclic nucleotide-binding" evidence="2">
    <location>
        <begin position="222"/>
        <end position="328"/>
    </location>
</feature>
<evidence type="ECO:0000313" key="4">
    <source>
        <dbReference type="Proteomes" id="UP001230051"/>
    </source>
</evidence>
<dbReference type="PANTHER" id="PTHR23011">
    <property type="entry name" value="CYCLIC NUCLEOTIDE-BINDING DOMAIN CONTAINING PROTEIN"/>
    <property type="match status" value="1"/>
</dbReference>
<protein>
    <recommendedName>
        <fullName evidence="2">Cyclic nucleotide-binding domain-containing protein</fullName>
    </recommendedName>
</protein>
<organism evidence="3 4">
    <name type="scientific">Acipenser oxyrinchus oxyrinchus</name>
    <dbReference type="NCBI Taxonomy" id="40147"/>
    <lineage>
        <taxon>Eukaryota</taxon>
        <taxon>Metazoa</taxon>
        <taxon>Chordata</taxon>
        <taxon>Craniata</taxon>
        <taxon>Vertebrata</taxon>
        <taxon>Euteleostomi</taxon>
        <taxon>Actinopterygii</taxon>
        <taxon>Chondrostei</taxon>
        <taxon>Acipenseriformes</taxon>
        <taxon>Acipenseridae</taxon>
        <taxon>Acipenser</taxon>
    </lineage>
</organism>
<gene>
    <name evidence="3" type="ORF">AOXY_G19001</name>
</gene>
<comment type="caution">
    <text evidence="3">The sequence shown here is derived from an EMBL/GenBank/DDBJ whole genome shotgun (WGS) entry which is preliminary data.</text>
</comment>
<dbReference type="PROSITE" id="PS50042">
    <property type="entry name" value="CNMP_BINDING_3"/>
    <property type="match status" value="1"/>
</dbReference>
<evidence type="ECO:0000256" key="1">
    <source>
        <dbReference type="SAM" id="MobiDB-lite"/>
    </source>
</evidence>
<keyword evidence="4" id="KW-1185">Reference proteome</keyword>
<sequence length="701" mass="79973">MLEIDKRKDSILASLQVMGLGPRKRNFQRKTALPFRANASAFTGLVSSTRFNSDHLSSGLLNTHLDSSQRAETNYRTPRGKLAHLTKNCGKLDSIKEFNQTQLNNIVLVSTRHSRPTIKPKFLFRFQKVAKCVAMLCLLYRDHHLFATNSYGVLRVRRRRTEEKKNQGTDQEILFDLTSFRAKTKIQLRVSETVKWILSRPPQDRSEQDVHFVLTALQEISGFGNYSGTRQKKVAKAAWYASYEAQQVMVQQGHIPHSFYICLSGSAIVIKKNNETGQVKPAWFLSKGDAFGDKEILNSDRWPSSVIIQEPAEFLCLDREDFAHIFLPGGRKKQGDPEQIMFLSELKFLKGWPLQLLEDNPGKCVVKHFSCAFPCRRGAVILQTSSITDWIYIVRSGSCSVMKVFKMDHSVEAIFPAKRTKQSSIFQAASTLVHPGTPTEGHEHEKIILDKHTTKTQQKKRTVRNDEGKEKRTVRHDEGKENTPSVSHRKGLVDFNPQRTVNGSRSPENQVWGVTEDSECGLRERHPNTIVLETKMDDKSSKVNKLPSPMKSAYLRARLVVPSPVSEKLEAEKDQTDEMNLSKTTIMKPAFIMIDTLVKGSVFGLSDFLFSDQPSCYIISNGAECLQISKKFYLDNASQDVLDKLKQQQHPYPGEKELLERLQKEMQWQAFRKLAICSTLQRIERKRKQRQHGLPPNRSKN</sequence>
<dbReference type="InterPro" id="IPR000595">
    <property type="entry name" value="cNMP-bd_dom"/>
</dbReference>
<accession>A0AAD8FY20</accession>
<evidence type="ECO:0000259" key="2">
    <source>
        <dbReference type="PROSITE" id="PS50042"/>
    </source>
</evidence>
<dbReference type="Gene3D" id="2.60.120.10">
    <property type="entry name" value="Jelly Rolls"/>
    <property type="match status" value="2"/>
</dbReference>
<proteinExistence type="predicted"/>
<dbReference type="SMART" id="SM00100">
    <property type="entry name" value="cNMP"/>
    <property type="match status" value="1"/>
</dbReference>
<name>A0AAD8FY20_ACIOX</name>
<reference evidence="3" key="1">
    <citation type="submission" date="2022-02" db="EMBL/GenBank/DDBJ databases">
        <title>Atlantic sturgeon de novo genome assembly.</title>
        <authorList>
            <person name="Stock M."/>
            <person name="Klopp C."/>
            <person name="Guiguen Y."/>
            <person name="Cabau C."/>
            <person name="Parinello H."/>
            <person name="Santidrian Yebra-Pimentel E."/>
            <person name="Kuhl H."/>
            <person name="Dirks R.P."/>
            <person name="Guessner J."/>
            <person name="Wuertz S."/>
            <person name="Du K."/>
            <person name="Schartl M."/>
        </authorList>
    </citation>
    <scope>NUCLEOTIDE SEQUENCE</scope>
    <source>
        <strain evidence="3">STURGEONOMICS-FGT-2020</strain>
        <tissue evidence="3">Whole blood</tissue>
    </source>
</reference>
<evidence type="ECO:0000313" key="3">
    <source>
        <dbReference type="EMBL" id="KAK1161460.1"/>
    </source>
</evidence>
<feature type="compositionally biased region" description="Basic and acidic residues" evidence="1">
    <location>
        <begin position="463"/>
        <end position="481"/>
    </location>
</feature>
<dbReference type="Proteomes" id="UP001230051">
    <property type="component" value="Unassembled WGS sequence"/>
</dbReference>
<dbReference type="SUPFAM" id="SSF51206">
    <property type="entry name" value="cAMP-binding domain-like"/>
    <property type="match status" value="2"/>
</dbReference>